<proteinExistence type="predicted"/>
<gene>
    <name evidence="1" type="ORF">Pint_17846</name>
</gene>
<accession>A0ACC0YVC5</accession>
<evidence type="ECO:0000313" key="2">
    <source>
        <dbReference type="Proteomes" id="UP001163603"/>
    </source>
</evidence>
<comment type="caution">
    <text evidence="1">The sequence shown here is derived from an EMBL/GenBank/DDBJ whole genome shotgun (WGS) entry which is preliminary data.</text>
</comment>
<reference evidence="2" key="1">
    <citation type="journal article" date="2023" name="G3 (Bethesda)">
        <title>Genome assembly and association tests identify interacting loci associated with vigor, precocity, and sex in interspecific pistachio rootstocks.</title>
        <authorList>
            <person name="Palmer W."/>
            <person name="Jacygrad E."/>
            <person name="Sagayaradj S."/>
            <person name="Cavanaugh K."/>
            <person name="Han R."/>
            <person name="Bertier L."/>
            <person name="Beede B."/>
            <person name="Kafkas S."/>
            <person name="Golino D."/>
            <person name="Preece J."/>
            <person name="Michelmore R."/>
        </authorList>
    </citation>
    <scope>NUCLEOTIDE SEQUENCE [LARGE SCALE GENOMIC DNA]</scope>
</reference>
<protein>
    <submittedName>
        <fullName evidence="1">Uncharacterized protein</fullName>
    </submittedName>
</protein>
<dbReference type="EMBL" id="CM047739">
    <property type="protein sequence ID" value="KAJ0042359.1"/>
    <property type="molecule type" value="Genomic_DNA"/>
</dbReference>
<keyword evidence="2" id="KW-1185">Reference proteome</keyword>
<sequence length="305" mass="34527">MTTNHQDNQNHGQNGLQVKEQEVVVVMVPFPAQGHLNQLLQLSRLVSSYNIPVHYVGTASHNLQAKVRVHGWNPLNIFNIHFHDFEIPPFVSSPPDANGTCKFPPHLQTCFNASKQLGHPLAQLLVQLSSTARKVIVIHDSLMGSVLIQEVRVIPNVESYCFHSVSAFSIYLYIWESMGKSIDVNDAIPKDIPSLEDCFTKEFLDSISSEYDYRKFNSGNVYNTCRVIESAYMDLLDRETMDWAHRQEIVTSNMVETAVTRLMASKEGDEMRNRAAELGRQVRQSMREGGVSCTEFNSFVAHITR</sequence>
<organism evidence="1 2">
    <name type="scientific">Pistacia integerrima</name>
    <dbReference type="NCBI Taxonomy" id="434235"/>
    <lineage>
        <taxon>Eukaryota</taxon>
        <taxon>Viridiplantae</taxon>
        <taxon>Streptophyta</taxon>
        <taxon>Embryophyta</taxon>
        <taxon>Tracheophyta</taxon>
        <taxon>Spermatophyta</taxon>
        <taxon>Magnoliopsida</taxon>
        <taxon>eudicotyledons</taxon>
        <taxon>Gunneridae</taxon>
        <taxon>Pentapetalae</taxon>
        <taxon>rosids</taxon>
        <taxon>malvids</taxon>
        <taxon>Sapindales</taxon>
        <taxon>Anacardiaceae</taxon>
        <taxon>Pistacia</taxon>
    </lineage>
</organism>
<name>A0ACC0YVC5_9ROSI</name>
<dbReference type="Proteomes" id="UP001163603">
    <property type="component" value="Chromosome 4"/>
</dbReference>
<evidence type="ECO:0000313" key="1">
    <source>
        <dbReference type="EMBL" id="KAJ0042359.1"/>
    </source>
</evidence>